<name>A0ABM0IM99_ECHTE</name>
<feature type="compositionally biased region" description="Basic and acidic residues" evidence="2">
    <location>
        <begin position="219"/>
        <end position="233"/>
    </location>
</feature>
<feature type="compositionally biased region" description="Polar residues" evidence="2">
    <location>
        <begin position="599"/>
        <end position="616"/>
    </location>
</feature>
<feature type="domain" description="G protein-regulated inducer of neurite outgrowth C-terminal" evidence="3">
    <location>
        <begin position="659"/>
        <end position="780"/>
    </location>
</feature>
<feature type="region of interest" description="Disordered" evidence="2">
    <location>
        <begin position="734"/>
        <end position="757"/>
    </location>
</feature>
<feature type="compositionally biased region" description="Polar residues" evidence="2">
    <location>
        <begin position="572"/>
        <end position="581"/>
    </location>
</feature>
<reference evidence="5" key="1">
    <citation type="submission" date="2025-08" db="UniProtKB">
        <authorList>
            <consortium name="RefSeq"/>
        </authorList>
    </citation>
    <scope>IDENTIFICATION</scope>
</reference>
<feature type="region of interest" description="Disordered" evidence="2">
    <location>
        <begin position="1"/>
        <end position="29"/>
    </location>
</feature>
<feature type="compositionally biased region" description="Polar residues" evidence="2">
    <location>
        <begin position="735"/>
        <end position="748"/>
    </location>
</feature>
<dbReference type="PANTHER" id="PTHR15718">
    <property type="entry name" value="G PROTEIN-REGULATED INDUCER OF NEURITE OUTGROWTH C-TERMINAL DOMAIN-CONTAINING PROTEIN"/>
    <property type="match status" value="1"/>
</dbReference>
<dbReference type="Proteomes" id="UP000694863">
    <property type="component" value="Unplaced"/>
</dbReference>
<evidence type="ECO:0000313" key="4">
    <source>
        <dbReference type="Proteomes" id="UP000694863"/>
    </source>
</evidence>
<feature type="region of interest" description="Disordered" evidence="2">
    <location>
        <begin position="144"/>
        <end position="233"/>
    </location>
</feature>
<keyword evidence="4" id="KW-1185">Reference proteome</keyword>
<accession>A0ABM0IM99</accession>
<organism evidence="4 5">
    <name type="scientific">Echinops telfairi</name>
    <name type="common">Lesser hedgehog tenrec</name>
    <dbReference type="NCBI Taxonomy" id="9371"/>
    <lineage>
        <taxon>Eukaryota</taxon>
        <taxon>Metazoa</taxon>
        <taxon>Chordata</taxon>
        <taxon>Craniata</taxon>
        <taxon>Vertebrata</taxon>
        <taxon>Euteleostomi</taxon>
        <taxon>Mammalia</taxon>
        <taxon>Eutheria</taxon>
        <taxon>Afrotheria</taxon>
        <taxon>Tenrecidae</taxon>
        <taxon>Tenrecinae</taxon>
        <taxon>Echinops</taxon>
    </lineage>
</organism>
<gene>
    <name evidence="5" type="primary">GPRIN3</name>
</gene>
<dbReference type="GeneID" id="101658018"/>
<protein>
    <submittedName>
        <fullName evidence="5">G protein-regulated inducer of neurite outgrowth 3</fullName>
    </submittedName>
</protein>
<dbReference type="PANTHER" id="PTHR15718:SF6">
    <property type="entry name" value="G PROTEIN-REGULATED INDUCER OF NEURITE OUTGROWTH 3"/>
    <property type="match status" value="1"/>
</dbReference>
<evidence type="ECO:0000259" key="3">
    <source>
        <dbReference type="Pfam" id="PF15235"/>
    </source>
</evidence>
<dbReference type="InterPro" id="IPR032745">
    <property type="entry name" value="GRIN_C"/>
</dbReference>
<feature type="region of interest" description="Disordered" evidence="2">
    <location>
        <begin position="247"/>
        <end position="336"/>
    </location>
</feature>
<feature type="region of interest" description="Disordered" evidence="2">
    <location>
        <begin position="530"/>
        <end position="646"/>
    </location>
</feature>
<proteinExistence type="predicted"/>
<evidence type="ECO:0000256" key="1">
    <source>
        <dbReference type="ARBA" id="ARBA00002358"/>
    </source>
</evidence>
<dbReference type="Pfam" id="PF15235">
    <property type="entry name" value="GRIN_C"/>
    <property type="match status" value="1"/>
</dbReference>
<feature type="compositionally biased region" description="Low complexity" evidence="2">
    <location>
        <begin position="582"/>
        <end position="593"/>
    </location>
</feature>
<sequence length="785" mass="82264">MGTVPDPLRSAKASLIAAPGSKEDLGEGRPASCQHRAALLCNSTNGLSGVPTEADLSPRAVPVALTLVCEHATTQPDMSSPSVFNEVENAPSTLNSPGKTQLPGSIMPTAPASCSAVEKDRTQAPCAMPANRCISQAVRADPLKANSPCVPEDAHVKSQRTPGGEQPDKPHGPAVGICGSSKIQVPSGSPSPETIQGMVPIPNTATLVSSRPASPVGGPEREKQQALCESEARSCKAPAKEARCFENQQPLPTALDSQAVTSVTPQSPPLSSQGPTCPPEPEPGLFPEQHRASRFKEASTMTHQAGSERSEVPDKARQDAEVQAVASVESRSASTSPSILTAFLKEISAPERFEQEQLRVICHGSSGRSHTLELSNRGLAPQEVGPCCSILPEEHIPASAAGPTALQGEGNSVNLPGQVLQTSPIKAASDNNQGTHKDHGRSAGMTPKSEEPTSKQLPGMNPSSRKASPLDQIVLCAGSPGEVSHGPGKYEVNPAELTVISVSGCPTDPDCNLPSTCVSASQAAQFETLNPAEKGGAGEKTPVCPHLEKQPGSTGIDTPEAKAKAEAKATLLQPTSPESGVTASSAANPTPSSLRKNQENTFEGNKQGKAATSLNLPSDCLGDSSPGSGKRTPSRSVKASPRRASRVSEFLREQKLNVTAAAAQVGLTPGEKKKQLGADAKLLLKQSKRVRDVVWDEQGMTWEVYGASLDPESLGVAIQNHLQRQIREHEKFIKAQSSPTRRSISSDASSHRKLKGRPHSVFQSVLQNFRRPSCCVRPAPSSVLD</sequence>
<feature type="region of interest" description="Disordered" evidence="2">
    <location>
        <begin position="427"/>
        <end position="467"/>
    </location>
</feature>
<feature type="compositionally biased region" description="Polar residues" evidence="2">
    <location>
        <begin position="247"/>
        <end position="275"/>
    </location>
</feature>
<dbReference type="RefSeq" id="XP_004703316.1">
    <property type="nucleotide sequence ID" value="XM_004703259.3"/>
</dbReference>
<dbReference type="InterPro" id="IPR026646">
    <property type="entry name" value="GPRIN2-like/GPRIN3"/>
</dbReference>
<feature type="compositionally biased region" description="Basic and acidic residues" evidence="2">
    <location>
        <begin position="288"/>
        <end position="297"/>
    </location>
</feature>
<evidence type="ECO:0000313" key="5">
    <source>
        <dbReference type="RefSeq" id="XP_004703316.1"/>
    </source>
</evidence>
<feature type="compositionally biased region" description="Polar residues" evidence="2">
    <location>
        <begin position="203"/>
        <end position="212"/>
    </location>
</feature>
<feature type="compositionally biased region" description="Basic and acidic residues" evidence="2">
    <location>
        <begin position="306"/>
        <end position="320"/>
    </location>
</feature>
<dbReference type="RefSeq" id="XP_045140124.1">
    <property type="nucleotide sequence ID" value="XM_045284189.1"/>
</dbReference>
<feature type="compositionally biased region" description="Polar residues" evidence="2">
    <location>
        <begin position="181"/>
        <end position="194"/>
    </location>
</feature>
<evidence type="ECO:0000256" key="2">
    <source>
        <dbReference type="SAM" id="MobiDB-lite"/>
    </source>
</evidence>
<comment type="function">
    <text evidence="1">May be involved in neurite outgrowth.</text>
</comment>